<dbReference type="RefSeq" id="WP_145114248.1">
    <property type="nucleotide sequence ID" value="NZ_CP036349.1"/>
</dbReference>
<dbReference type="Gene3D" id="3.40.640.10">
    <property type="entry name" value="Type I PLP-dependent aspartate aminotransferase-like (Major domain)"/>
    <property type="match status" value="1"/>
</dbReference>
<dbReference type="SUPFAM" id="SSF53383">
    <property type="entry name" value="PLP-dependent transferases"/>
    <property type="match status" value="1"/>
</dbReference>
<dbReference type="InterPro" id="IPR015424">
    <property type="entry name" value="PyrdxlP-dep_Trfase"/>
</dbReference>
<reference evidence="5 6" key="1">
    <citation type="submission" date="2019-02" db="EMBL/GenBank/DDBJ databases">
        <title>Deep-cultivation of Planctomycetes and their phenomic and genomic characterization uncovers novel biology.</title>
        <authorList>
            <person name="Wiegand S."/>
            <person name="Jogler M."/>
            <person name="Boedeker C."/>
            <person name="Pinto D."/>
            <person name="Vollmers J."/>
            <person name="Rivas-Marin E."/>
            <person name="Kohn T."/>
            <person name="Peeters S.H."/>
            <person name="Heuer A."/>
            <person name="Rast P."/>
            <person name="Oberbeckmann S."/>
            <person name="Bunk B."/>
            <person name="Jeske O."/>
            <person name="Meyerdierks A."/>
            <person name="Storesund J.E."/>
            <person name="Kallscheuer N."/>
            <person name="Luecker S."/>
            <person name="Lage O.M."/>
            <person name="Pohl T."/>
            <person name="Merkel B.J."/>
            <person name="Hornburger P."/>
            <person name="Mueller R.-W."/>
            <person name="Bruemmer F."/>
            <person name="Labrenz M."/>
            <person name="Spormann A.M."/>
            <person name="Op den Camp H."/>
            <person name="Overmann J."/>
            <person name="Amann R."/>
            <person name="Jetten M.S.M."/>
            <person name="Mascher T."/>
            <person name="Medema M.H."/>
            <person name="Devos D.P."/>
            <person name="Kaster A.-K."/>
            <person name="Ovreas L."/>
            <person name="Rohde M."/>
            <person name="Galperin M.Y."/>
            <person name="Jogler C."/>
        </authorList>
    </citation>
    <scope>NUCLEOTIDE SEQUENCE [LARGE SCALE GENOMIC DNA]</scope>
    <source>
        <strain evidence="5 6">Spa11</strain>
    </source>
</reference>
<dbReference type="PANTHER" id="PTHR30244">
    <property type="entry name" value="TRANSAMINASE"/>
    <property type="match status" value="1"/>
</dbReference>
<dbReference type="InterPro" id="IPR015422">
    <property type="entry name" value="PyrdxlP-dep_Trfase_small"/>
</dbReference>
<feature type="modified residue" description="N6-(pyridoxal phosphate)lysine" evidence="3">
    <location>
        <position position="189"/>
    </location>
</feature>
<evidence type="ECO:0000256" key="2">
    <source>
        <dbReference type="PIRSR" id="PIRSR000390-1"/>
    </source>
</evidence>
<organism evidence="5 6">
    <name type="scientific">Botrimarina mediterranea</name>
    <dbReference type="NCBI Taxonomy" id="2528022"/>
    <lineage>
        <taxon>Bacteria</taxon>
        <taxon>Pseudomonadati</taxon>
        <taxon>Planctomycetota</taxon>
        <taxon>Planctomycetia</taxon>
        <taxon>Pirellulales</taxon>
        <taxon>Lacipirellulaceae</taxon>
        <taxon>Botrimarina</taxon>
    </lineage>
</organism>
<dbReference type="InterPro" id="IPR015421">
    <property type="entry name" value="PyrdxlP-dep_Trfase_major"/>
</dbReference>
<keyword evidence="3 4" id="KW-0663">Pyridoxal phosphate</keyword>
<evidence type="ECO:0000256" key="1">
    <source>
        <dbReference type="ARBA" id="ARBA00037999"/>
    </source>
</evidence>
<dbReference type="KEGG" id="bmei:Spa11_33950"/>
<dbReference type="PIRSF" id="PIRSF000390">
    <property type="entry name" value="PLP_StrS"/>
    <property type="match status" value="1"/>
</dbReference>
<dbReference type="EC" id="2.6.1.87" evidence="5"/>
<evidence type="ECO:0000256" key="3">
    <source>
        <dbReference type="PIRSR" id="PIRSR000390-2"/>
    </source>
</evidence>
<dbReference type="PANTHER" id="PTHR30244:SF34">
    <property type="entry name" value="DTDP-4-AMINO-4,6-DIDEOXYGALACTOSE TRANSAMINASE"/>
    <property type="match status" value="1"/>
</dbReference>
<dbReference type="InterPro" id="IPR000653">
    <property type="entry name" value="DegT/StrS_aminotransferase"/>
</dbReference>
<name>A0A518KBL2_9BACT</name>
<dbReference type="GO" id="GO:0000271">
    <property type="term" value="P:polysaccharide biosynthetic process"/>
    <property type="evidence" value="ECO:0007669"/>
    <property type="project" value="TreeGrafter"/>
</dbReference>
<dbReference type="AlphaFoldDB" id="A0A518KBL2"/>
<proteinExistence type="inferred from homology"/>
<comment type="similarity">
    <text evidence="1 4">Belongs to the DegT/DnrJ/EryC1 family.</text>
</comment>
<sequence length="402" mass="43523">MSTKPINIPFSRWPLYDEEQIAAAADVLRSGRVNYWTGPHGREFEDALAERMQTKHAIAVANGTVAIELALLALGIGPGDDVVVPCRTFIATASAIVARGARPVLADVELDSQNISADSVQAVLTPHTKAVIAVHLAGRPCEMGPLLDLARAHNLHVVEDCAQAIGATYRGYPVGSLGDVGCYSFCTDKIISTGGEGGALVTNSDKIWNRAWSYKDHGKCPELIAAPADKPGFRWLHTTFGTNWRLTGMQAALGLAQLSKLDVALAARKSNAIRIDRCCRACPGLRTLTAPTEGEQAYYRYYAFVRTERLADGWTRDRILQAIEALGVPCFSGSCGEIYLERAFESIRPVDRLPMAKQLAETSLAWLVDPTLTEAQIERTCDAIQAVMKQATRLGVEDSIAA</sequence>
<dbReference type="EMBL" id="CP036349">
    <property type="protein sequence ID" value="QDV75182.1"/>
    <property type="molecule type" value="Genomic_DNA"/>
</dbReference>
<evidence type="ECO:0000256" key="4">
    <source>
        <dbReference type="RuleBase" id="RU004508"/>
    </source>
</evidence>
<dbReference type="GO" id="GO:0099620">
    <property type="term" value="F:UDP-4-amino-4-deoxy-L-arabinose aminotransferase"/>
    <property type="evidence" value="ECO:0007669"/>
    <property type="project" value="UniProtKB-EC"/>
</dbReference>
<keyword evidence="5" id="KW-0032">Aminotransferase</keyword>
<dbReference type="Pfam" id="PF01041">
    <property type="entry name" value="DegT_DnrJ_EryC1"/>
    <property type="match status" value="1"/>
</dbReference>
<feature type="active site" description="Proton acceptor" evidence="2">
    <location>
        <position position="189"/>
    </location>
</feature>
<protein>
    <submittedName>
        <fullName evidence="5">UDP-4-amino-4-deoxy-L-arabinose--oxoglutarate aminotransferase</fullName>
        <ecNumber evidence="5">2.6.1.87</ecNumber>
    </submittedName>
</protein>
<dbReference type="CDD" id="cd00616">
    <property type="entry name" value="AHBA_syn"/>
    <property type="match status" value="1"/>
</dbReference>
<accession>A0A518KBL2</accession>
<dbReference type="Proteomes" id="UP000316426">
    <property type="component" value="Chromosome"/>
</dbReference>
<keyword evidence="5" id="KW-0808">Transferase</keyword>
<dbReference type="GO" id="GO:0030170">
    <property type="term" value="F:pyridoxal phosphate binding"/>
    <property type="evidence" value="ECO:0007669"/>
    <property type="project" value="TreeGrafter"/>
</dbReference>
<dbReference type="Gene3D" id="3.90.1150.10">
    <property type="entry name" value="Aspartate Aminotransferase, domain 1"/>
    <property type="match status" value="1"/>
</dbReference>
<gene>
    <name evidence="5" type="primary">arnB_2</name>
    <name evidence="5" type="ORF">Spa11_33950</name>
</gene>
<evidence type="ECO:0000313" key="6">
    <source>
        <dbReference type="Proteomes" id="UP000316426"/>
    </source>
</evidence>
<keyword evidence="6" id="KW-1185">Reference proteome</keyword>
<evidence type="ECO:0000313" key="5">
    <source>
        <dbReference type="EMBL" id="QDV75182.1"/>
    </source>
</evidence>